<comment type="similarity">
    <text evidence="2">Belongs to the bacterial PQQ dehydrogenase family.</text>
</comment>
<dbReference type="SMART" id="SM00564">
    <property type="entry name" value="PQQ"/>
    <property type="match status" value="5"/>
</dbReference>
<evidence type="ECO:0000313" key="6">
    <source>
        <dbReference type="Proteomes" id="UP000219329"/>
    </source>
</evidence>
<evidence type="ECO:0000259" key="4">
    <source>
        <dbReference type="Pfam" id="PF01011"/>
    </source>
</evidence>
<dbReference type="EMBL" id="NTJZ01000023">
    <property type="protein sequence ID" value="PDH32005.1"/>
    <property type="molecule type" value="Genomic_DNA"/>
</dbReference>
<dbReference type="SUPFAM" id="SSF50998">
    <property type="entry name" value="Quinoprotein alcohol dehydrogenase-like"/>
    <property type="match status" value="1"/>
</dbReference>
<comment type="caution">
    <text evidence="5">The sequence shown here is derived from an EMBL/GenBank/DDBJ whole genome shotgun (WGS) entry which is preliminary data.</text>
</comment>
<evidence type="ECO:0000256" key="1">
    <source>
        <dbReference type="ARBA" id="ARBA00001931"/>
    </source>
</evidence>
<dbReference type="InterPro" id="IPR002372">
    <property type="entry name" value="PQQ_rpt_dom"/>
</dbReference>
<dbReference type="Pfam" id="PF01011">
    <property type="entry name" value="PQQ"/>
    <property type="match status" value="1"/>
</dbReference>
<keyword evidence="3" id="KW-0560">Oxidoreductase</keyword>
<name>A0A2A5W654_9GAMM</name>
<reference evidence="5 6" key="1">
    <citation type="submission" date="2017-08" db="EMBL/GenBank/DDBJ databases">
        <title>Fine stratification of microbial communities through a metagenomic profile of the photic zone.</title>
        <authorList>
            <person name="Haro-Moreno J.M."/>
            <person name="Lopez-Perez M."/>
            <person name="De La Torre J."/>
            <person name="Picazo A."/>
            <person name="Camacho A."/>
            <person name="Rodriguez-Valera F."/>
        </authorList>
    </citation>
    <scope>NUCLEOTIDE SEQUENCE [LARGE SCALE GENOMIC DNA]</scope>
    <source>
        <strain evidence="5">MED-G28</strain>
    </source>
</reference>
<feature type="domain" description="Pyrrolo-quinoline quinone repeat" evidence="4">
    <location>
        <begin position="47"/>
        <end position="649"/>
    </location>
</feature>
<dbReference type="GO" id="GO:0016491">
    <property type="term" value="F:oxidoreductase activity"/>
    <property type="evidence" value="ECO:0007669"/>
    <property type="project" value="UniProtKB-KW"/>
</dbReference>
<dbReference type="PANTHER" id="PTHR32303">
    <property type="entry name" value="QUINOPROTEIN ALCOHOL DEHYDROGENASE (CYTOCHROME C)"/>
    <property type="match status" value="1"/>
</dbReference>
<evidence type="ECO:0000256" key="3">
    <source>
        <dbReference type="ARBA" id="ARBA00023002"/>
    </source>
</evidence>
<evidence type="ECO:0000313" key="5">
    <source>
        <dbReference type="EMBL" id="PDH32005.1"/>
    </source>
</evidence>
<dbReference type="Proteomes" id="UP000219329">
    <property type="component" value="Unassembled WGS sequence"/>
</dbReference>
<gene>
    <name evidence="5" type="ORF">CNF02_13045</name>
</gene>
<accession>A0A2A5W654</accession>
<dbReference type="InterPro" id="IPR018391">
    <property type="entry name" value="PQQ_b-propeller_rpt"/>
</dbReference>
<evidence type="ECO:0000256" key="2">
    <source>
        <dbReference type="ARBA" id="ARBA00008156"/>
    </source>
</evidence>
<dbReference type="AlphaFoldDB" id="A0A2A5W654"/>
<dbReference type="InterPro" id="IPR011047">
    <property type="entry name" value="Quinoprotein_ADH-like_sf"/>
</dbReference>
<comment type="cofactor">
    <cofactor evidence="1">
        <name>pyrroloquinoline quinone</name>
        <dbReference type="ChEBI" id="CHEBI:58442"/>
    </cofactor>
</comment>
<proteinExistence type="inferred from homology"/>
<dbReference type="PANTHER" id="PTHR32303:SF4">
    <property type="entry name" value="QUINOPROTEIN GLUCOSE DEHYDROGENASE"/>
    <property type="match status" value="1"/>
</dbReference>
<sequence>MDIGRLILTICARILSSMCVCGMYVSGIIFVSTPSAFSQSGNADGEWASYASDAGSTKYTSLDQIDADNFDELEIAWRWVSIDADLDFEAMLGPDADVSYGRLQATPLMIDGVLYMITAVNQVAALSATTGELLWSFDPQAYLSGTSISPLGYHHRGVAYWSDNDLSRVLFATNDGYLFSLDAATGKPDLAFAGGRIDMTDGIPRADRDALDYTGAVPLGTVSPPIVVGDVLVVNQITSNRPHYKERPPTFVRGYNIRSGELIWTFHTIPQGGEFGVDTWEEESWRYTGNGGVWTQMSADLELGYVYLPTEAPTNDFYGGHRPGDNLFTQSVVALDAATGERVWHFQMIHHGVWDYDTPAAPNLIDINVDGREIRALAQVTKQGFTYVFDRATGVPVWPIIERPVPQGTMPGERTSLTQPFPTKPPAFVVQGLTEDDLIDFTPELKAEALEILDDFVYGPLFTPASLPDNSTGTRGTIFVPSAGGGANWPGAGVDPEANVLFVPGSNGAFYPFMGTLPEDESNFRFYRLANRGVPGPRGLPLLKPPYSTITAYDMDRGEILWQVPNGDGMARVENSSAVEGIDLPPLGGGGRHPVLVTSTLLIHGQNAGYGPLLIARDKKTGEEISSLELPANPGAAPMSYAVDGKQYIAIGVNNTPVPELIVFALPEE</sequence>
<dbReference type="Gene3D" id="2.140.10.10">
    <property type="entry name" value="Quinoprotein alcohol dehydrogenase-like superfamily"/>
    <property type="match status" value="2"/>
</dbReference>
<protein>
    <submittedName>
        <fullName evidence="5">Pyrroloquinoline quinone-dependent dehydrogenase</fullName>
    </submittedName>
</protein>
<organism evidence="5 6">
    <name type="scientific">OM182 bacterium MED-G28</name>
    <dbReference type="NCBI Taxonomy" id="1986256"/>
    <lineage>
        <taxon>Bacteria</taxon>
        <taxon>Pseudomonadati</taxon>
        <taxon>Pseudomonadota</taxon>
        <taxon>Gammaproteobacteria</taxon>
        <taxon>OMG group</taxon>
        <taxon>OM182 clade</taxon>
    </lineage>
</organism>